<reference evidence="1 2" key="1">
    <citation type="submission" date="2016-10" db="EMBL/GenBank/DDBJ databases">
        <authorList>
            <person name="de Groot N.N."/>
        </authorList>
    </citation>
    <scope>NUCLEOTIDE SEQUENCE [LARGE SCALE GENOMIC DNA]</scope>
    <source>
        <strain evidence="1 2">CGMCC 4.5598</strain>
    </source>
</reference>
<evidence type="ECO:0000313" key="1">
    <source>
        <dbReference type="EMBL" id="SEU47563.1"/>
    </source>
</evidence>
<name>A0A1I0LWG2_9ACTN</name>
<dbReference type="AlphaFoldDB" id="A0A1I0LWG2"/>
<keyword evidence="2" id="KW-1185">Reference proteome</keyword>
<evidence type="ECO:0000313" key="2">
    <source>
        <dbReference type="Proteomes" id="UP000199361"/>
    </source>
</evidence>
<gene>
    <name evidence="1" type="ORF">SAMN05421811_1301</name>
</gene>
<dbReference type="Proteomes" id="UP000199361">
    <property type="component" value="Unassembled WGS sequence"/>
</dbReference>
<protein>
    <submittedName>
        <fullName evidence="1">Uncharacterized protein</fullName>
    </submittedName>
</protein>
<accession>A0A1I0LWG2</accession>
<dbReference type="EMBL" id="FOHX01000030">
    <property type="protein sequence ID" value="SEU47563.1"/>
    <property type="molecule type" value="Genomic_DNA"/>
</dbReference>
<sequence>MALMIDVALIYPEDPSQLPPAPDIPTTDQIRERLIKIVISVGLHGSREVKDLANKWDELVMALFLHDRKFQMAETNRPDLVPLSDDEYKKTYQELSEAAQALRARMHSELTS</sequence>
<organism evidence="1 2">
    <name type="scientific">Nonomuraea wenchangensis</name>
    <dbReference type="NCBI Taxonomy" id="568860"/>
    <lineage>
        <taxon>Bacteria</taxon>
        <taxon>Bacillati</taxon>
        <taxon>Actinomycetota</taxon>
        <taxon>Actinomycetes</taxon>
        <taxon>Streptosporangiales</taxon>
        <taxon>Streptosporangiaceae</taxon>
        <taxon>Nonomuraea</taxon>
    </lineage>
</organism>
<proteinExistence type="predicted"/>